<evidence type="ECO:0000313" key="1">
    <source>
        <dbReference type="EMBL" id="KAI0034926.1"/>
    </source>
</evidence>
<accession>A0ACB8QU87</accession>
<protein>
    <submittedName>
        <fullName evidence="1">Uncharacterized protein</fullName>
    </submittedName>
</protein>
<dbReference type="Proteomes" id="UP000814128">
    <property type="component" value="Unassembled WGS sequence"/>
</dbReference>
<organism evidence="1 2">
    <name type="scientific">Vararia minispora EC-137</name>
    <dbReference type="NCBI Taxonomy" id="1314806"/>
    <lineage>
        <taxon>Eukaryota</taxon>
        <taxon>Fungi</taxon>
        <taxon>Dikarya</taxon>
        <taxon>Basidiomycota</taxon>
        <taxon>Agaricomycotina</taxon>
        <taxon>Agaricomycetes</taxon>
        <taxon>Russulales</taxon>
        <taxon>Lachnocladiaceae</taxon>
        <taxon>Vararia</taxon>
    </lineage>
</organism>
<name>A0ACB8QU87_9AGAM</name>
<comment type="caution">
    <text evidence="1">The sequence shown here is derived from an EMBL/GenBank/DDBJ whole genome shotgun (WGS) entry which is preliminary data.</text>
</comment>
<reference evidence="1" key="2">
    <citation type="journal article" date="2022" name="New Phytol.">
        <title>Evolutionary transition to the ectomycorrhizal habit in the genomes of a hyperdiverse lineage of mushroom-forming fungi.</title>
        <authorList>
            <person name="Looney B."/>
            <person name="Miyauchi S."/>
            <person name="Morin E."/>
            <person name="Drula E."/>
            <person name="Courty P.E."/>
            <person name="Kohler A."/>
            <person name="Kuo A."/>
            <person name="LaButti K."/>
            <person name="Pangilinan J."/>
            <person name="Lipzen A."/>
            <person name="Riley R."/>
            <person name="Andreopoulos W."/>
            <person name="He G."/>
            <person name="Johnson J."/>
            <person name="Nolan M."/>
            <person name="Tritt A."/>
            <person name="Barry K.W."/>
            <person name="Grigoriev I.V."/>
            <person name="Nagy L.G."/>
            <person name="Hibbett D."/>
            <person name="Henrissat B."/>
            <person name="Matheny P.B."/>
            <person name="Labbe J."/>
            <person name="Martin F.M."/>
        </authorList>
    </citation>
    <scope>NUCLEOTIDE SEQUENCE</scope>
    <source>
        <strain evidence="1">EC-137</strain>
    </source>
</reference>
<sequence length="264" mass="26835">MSFSLGGGQGGADKGTKDGPAYLPCVKCDREVSGYELFIIFLVDDSWKIASNRYAAHLGSCLAVGSPRKAAQRVASAKASSEAGSPFPSENGDATDSPKPTVSAAPKKGRPPKNKGKAAEDPIKKRPVAGGLQSSPQKNKMQKTGAVSSPLARATSEGGTLNGNTSSSASTLTKVPSRLRKSSTAAVFGRDSSASRSPSPALAASLAPPTNGFGKNNGIAGQTRGPSPLGPPPPTPVIHRPSTDYLIGDVEGEETGSSTDTDSD</sequence>
<proteinExistence type="predicted"/>
<reference evidence="1" key="1">
    <citation type="submission" date="2021-02" db="EMBL/GenBank/DDBJ databases">
        <authorList>
            <consortium name="DOE Joint Genome Institute"/>
            <person name="Ahrendt S."/>
            <person name="Looney B.P."/>
            <person name="Miyauchi S."/>
            <person name="Morin E."/>
            <person name="Drula E."/>
            <person name="Courty P.E."/>
            <person name="Chicoki N."/>
            <person name="Fauchery L."/>
            <person name="Kohler A."/>
            <person name="Kuo A."/>
            <person name="Labutti K."/>
            <person name="Pangilinan J."/>
            <person name="Lipzen A."/>
            <person name="Riley R."/>
            <person name="Andreopoulos W."/>
            <person name="He G."/>
            <person name="Johnson J."/>
            <person name="Barry K.W."/>
            <person name="Grigoriev I.V."/>
            <person name="Nagy L."/>
            <person name="Hibbett D."/>
            <person name="Henrissat B."/>
            <person name="Matheny P.B."/>
            <person name="Labbe J."/>
            <person name="Martin F."/>
        </authorList>
    </citation>
    <scope>NUCLEOTIDE SEQUENCE</scope>
    <source>
        <strain evidence="1">EC-137</strain>
    </source>
</reference>
<dbReference type="EMBL" id="MU273492">
    <property type="protein sequence ID" value="KAI0034926.1"/>
    <property type="molecule type" value="Genomic_DNA"/>
</dbReference>
<gene>
    <name evidence="1" type="ORF">K488DRAFT_83528</name>
</gene>
<keyword evidence="2" id="KW-1185">Reference proteome</keyword>
<evidence type="ECO:0000313" key="2">
    <source>
        <dbReference type="Proteomes" id="UP000814128"/>
    </source>
</evidence>